<geneLocation type="plasmid" evidence="3"/>
<reference evidence="2 3" key="1">
    <citation type="journal article" date="2011" name="J. Bacteriol.">
        <title>Complete genome sequence of the plant pathogen Ralstonia solanacearum strain Po82.</title>
        <authorList>
            <person name="Xu J."/>
            <person name="Zheng H.J."/>
            <person name="Liu L."/>
            <person name="Pan Z.C."/>
            <person name="Prior P."/>
            <person name="Tang B."/>
            <person name="Xu J.S."/>
            <person name="Zhang H."/>
            <person name="Tian Q."/>
            <person name="Zhang L.Q."/>
            <person name="Feng J."/>
        </authorList>
    </citation>
    <scope>NUCLEOTIDE SEQUENCE [LARGE SCALE GENOMIC DNA]</scope>
    <source>
        <strain evidence="2 3">Po82</strain>
        <plasmid evidence="2">megaplasmid</plasmid>
    </source>
</reference>
<keyword evidence="2" id="KW-0614">Plasmid</keyword>
<proteinExistence type="predicted"/>
<protein>
    <submittedName>
        <fullName evidence="2">Uncharacterized protein</fullName>
    </submittedName>
</protein>
<feature type="signal peptide" evidence="1">
    <location>
        <begin position="1"/>
        <end position="45"/>
    </location>
</feature>
<keyword evidence="1" id="KW-0732">Signal</keyword>
<name>F6GBQ1_RALS8</name>
<dbReference type="EMBL" id="CP002820">
    <property type="protein sequence ID" value="AEG72191.1"/>
    <property type="molecule type" value="Genomic_DNA"/>
</dbReference>
<dbReference type="KEGG" id="rsn:RSPO_m01556"/>
<dbReference type="HOGENOM" id="CLU_2234318_0_0_4"/>
<organism evidence="2 3">
    <name type="scientific">Ralstonia solanacearum (strain Po82)</name>
    <dbReference type="NCBI Taxonomy" id="1031711"/>
    <lineage>
        <taxon>Bacteria</taxon>
        <taxon>Pseudomonadati</taxon>
        <taxon>Pseudomonadota</taxon>
        <taxon>Betaproteobacteria</taxon>
        <taxon>Burkholderiales</taxon>
        <taxon>Burkholderiaceae</taxon>
        <taxon>Ralstonia</taxon>
        <taxon>Ralstonia solanacearum species complex</taxon>
    </lineage>
</organism>
<evidence type="ECO:0000313" key="3">
    <source>
        <dbReference type="Proteomes" id="UP000007953"/>
    </source>
</evidence>
<accession>F6GBQ1</accession>
<gene>
    <name evidence="2" type="ordered locus">RSPO_m01556</name>
</gene>
<evidence type="ECO:0000313" key="2">
    <source>
        <dbReference type="EMBL" id="AEG72191.1"/>
    </source>
</evidence>
<sequence>MPYRLPHVYWRTHLASNGLKHGNTRSIVAAVLLTVTATAASQALAATIGTIKATGTFYGNEKQLTRQNAWKTTWSNAWDNCRRDYPATRSINMLDYSFGRPILKETYTPLTSWECRNTK</sequence>
<dbReference type="AlphaFoldDB" id="F6GBQ1"/>
<evidence type="ECO:0000256" key="1">
    <source>
        <dbReference type="SAM" id="SignalP"/>
    </source>
</evidence>
<feature type="chain" id="PRO_5003339944" evidence="1">
    <location>
        <begin position="46"/>
        <end position="119"/>
    </location>
</feature>
<dbReference type="Proteomes" id="UP000007953">
    <property type="component" value="Plasmid megaplasmid"/>
</dbReference>